<comment type="caution">
    <text evidence="1">The sequence shown here is derived from an EMBL/GenBank/DDBJ whole genome shotgun (WGS) entry which is preliminary data.</text>
</comment>
<organism evidence="1">
    <name type="scientific">marine sediment metagenome</name>
    <dbReference type="NCBI Taxonomy" id="412755"/>
    <lineage>
        <taxon>unclassified sequences</taxon>
        <taxon>metagenomes</taxon>
        <taxon>ecological metagenomes</taxon>
    </lineage>
</organism>
<name>A0A0F9BNG8_9ZZZZ</name>
<proteinExistence type="predicted"/>
<dbReference type="AlphaFoldDB" id="A0A0F9BNG8"/>
<accession>A0A0F9BNG8</accession>
<reference evidence="1" key="1">
    <citation type="journal article" date="2015" name="Nature">
        <title>Complex archaea that bridge the gap between prokaryotes and eukaryotes.</title>
        <authorList>
            <person name="Spang A."/>
            <person name="Saw J.H."/>
            <person name="Jorgensen S.L."/>
            <person name="Zaremba-Niedzwiedzka K."/>
            <person name="Martijn J."/>
            <person name="Lind A.E."/>
            <person name="van Eijk R."/>
            <person name="Schleper C."/>
            <person name="Guy L."/>
            <person name="Ettema T.J."/>
        </authorList>
    </citation>
    <scope>NUCLEOTIDE SEQUENCE</scope>
</reference>
<protein>
    <submittedName>
        <fullName evidence="1">Uncharacterized protein</fullName>
    </submittedName>
</protein>
<gene>
    <name evidence="1" type="ORF">LCGC14_2768690</name>
</gene>
<sequence>MSANRILSWYIENPKNIGSEGASYYLDRSYSLPATLRIYAGIAPDGGTLQVDIKDDGSSIFTNLPTVSKNTNGQDWWQDFNDSLSLMEQFSLITLEIPQSSGA</sequence>
<dbReference type="EMBL" id="LAZR01051099">
    <property type="protein sequence ID" value="KKK85891.1"/>
    <property type="molecule type" value="Genomic_DNA"/>
</dbReference>
<feature type="non-terminal residue" evidence="1">
    <location>
        <position position="103"/>
    </location>
</feature>
<evidence type="ECO:0000313" key="1">
    <source>
        <dbReference type="EMBL" id="KKK85891.1"/>
    </source>
</evidence>